<evidence type="ECO:0000256" key="5">
    <source>
        <dbReference type="ARBA" id="ARBA00023136"/>
    </source>
</evidence>
<reference evidence="8" key="1">
    <citation type="journal article" date="2019" name="Int. J. Syst. Evol. Microbiol.">
        <title>The Global Catalogue of Microorganisms (GCM) 10K type strain sequencing project: providing services to taxonomists for standard genome sequencing and annotation.</title>
        <authorList>
            <consortium name="The Broad Institute Genomics Platform"/>
            <consortium name="The Broad Institute Genome Sequencing Center for Infectious Disease"/>
            <person name="Wu L."/>
            <person name="Ma J."/>
        </authorList>
    </citation>
    <scope>NUCLEOTIDE SEQUENCE [LARGE SCALE GENOMIC DNA]</scope>
    <source>
        <strain evidence="8">JCM 17388</strain>
    </source>
</reference>
<evidence type="ECO:0000256" key="1">
    <source>
        <dbReference type="ARBA" id="ARBA00004651"/>
    </source>
</evidence>
<dbReference type="InterPro" id="IPR011701">
    <property type="entry name" value="MFS"/>
</dbReference>
<proteinExistence type="predicted"/>
<evidence type="ECO:0000256" key="2">
    <source>
        <dbReference type="ARBA" id="ARBA00022475"/>
    </source>
</evidence>
<sequence length="398" mass="40911">MLRRVNTYREIFAVGQFRTLFAAQAASVMGKTMESLALSTLVYAHTGSPFLAALAYLAGFLPQAVGALTLGGLADRLPPRALLVSWDLARAVAVATLALGALPVWGMPVLVMACGLFDAVAGGARQALLADLLPGNGYVLGRSALNIAVGATQIAGFALGGMLLAVTGPYTALWAGAALGVLVALTQRLGLRARPPRMSERQTWRRVWAVNGELLGDRRLRGLLLVQWVPNGLVVGAEALYVPYAGGSAGALFIAAAGGMLAGDLLVGRWTTPEQRVRLAVPLFTLMAVPYLFFALSPGAWAATALVAVASFGFAGHLGTQERYVAAVPERVRGQALGLAGSGTMAGQALAASGTGTLAEFVPVSAAMALAGVASLVATACLSSALTRPARERAPARP</sequence>
<feature type="transmembrane region" description="Helical" evidence="6">
    <location>
        <begin position="302"/>
        <end position="320"/>
    </location>
</feature>
<dbReference type="EMBL" id="BAABAQ010000013">
    <property type="protein sequence ID" value="GAA4203248.1"/>
    <property type="molecule type" value="Genomic_DNA"/>
</dbReference>
<gene>
    <name evidence="7" type="ORF">GCM10022252_60600</name>
</gene>
<keyword evidence="3 6" id="KW-0812">Transmembrane</keyword>
<keyword evidence="5 6" id="KW-0472">Membrane</keyword>
<feature type="transmembrane region" description="Helical" evidence="6">
    <location>
        <begin position="332"/>
        <end position="352"/>
    </location>
</feature>
<feature type="transmembrane region" description="Helical" evidence="6">
    <location>
        <begin position="105"/>
        <end position="124"/>
    </location>
</feature>
<dbReference type="SUPFAM" id="SSF103473">
    <property type="entry name" value="MFS general substrate transporter"/>
    <property type="match status" value="1"/>
</dbReference>
<evidence type="ECO:0000313" key="7">
    <source>
        <dbReference type="EMBL" id="GAA4203248.1"/>
    </source>
</evidence>
<protein>
    <submittedName>
        <fullName evidence="7">MFS transporter</fullName>
    </submittedName>
</protein>
<feature type="transmembrane region" description="Helical" evidence="6">
    <location>
        <begin position="172"/>
        <end position="191"/>
    </location>
</feature>
<feature type="transmembrane region" description="Helical" evidence="6">
    <location>
        <begin position="364"/>
        <end position="387"/>
    </location>
</feature>
<feature type="transmembrane region" description="Helical" evidence="6">
    <location>
        <begin position="248"/>
        <end position="267"/>
    </location>
</feature>
<comment type="caution">
    <text evidence="7">The sequence shown here is derived from an EMBL/GenBank/DDBJ whole genome shotgun (WGS) entry which is preliminary data.</text>
</comment>
<evidence type="ECO:0000256" key="4">
    <source>
        <dbReference type="ARBA" id="ARBA00022989"/>
    </source>
</evidence>
<dbReference type="CDD" id="cd06173">
    <property type="entry name" value="MFS_MefA_like"/>
    <property type="match status" value="1"/>
</dbReference>
<dbReference type="Pfam" id="PF07690">
    <property type="entry name" value="MFS_1"/>
    <property type="match status" value="1"/>
</dbReference>
<dbReference type="Proteomes" id="UP001501251">
    <property type="component" value="Unassembled WGS sequence"/>
</dbReference>
<keyword evidence="8" id="KW-1185">Reference proteome</keyword>
<feature type="transmembrane region" description="Helical" evidence="6">
    <location>
        <begin position="49"/>
        <end position="74"/>
    </location>
</feature>
<comment type="subcellular location">
    <subcellularLocation>
        <location evidence="1">Cell membrane</location>
        <topology evidence="1">Multi-pass membrane protein</topology>
    </subcellularLocation>
</comment>
<dbReference type="InterPro" id="IPR036259">
    <property type="entry name" value="MFS_trans_sf"/>
</dbReference>
<evidence type="ECO:0000256" key="3">
    <source>
        <dbReference type="ARBA" id="ARBA00022692"/>
    </source>
</evidence>
<dbReference type="Gene3D" id="1.20.1250.20">
    <property type="entry name" value="MFS general substrate transporter like domains"/>
    <property type="match status" value="1"/>
</dbReference>
<organism evidence="7 8">
    <name type="scientific">Streptosporangium oxazolinicum</name>
    <dbReference type="NCBI Taxonomy" id="909287"/>
    <lineage>
        <taxon>Bacteria</taxon>
        <taxon>Bacillati</taxon>
        <taxon>Actinomycetota</taxon>
        <taxon>Actinomycetes</taxon>
        <taxon>Streptosporangiales</taxon>
        <taxon>Streptosporangiaceae</taxon>
        <taxon>Streptosporangium</taxon>
    </lineage>
</organism>
<dbReference type="PANTHER" id="PTHR23513">
    <property type="entry name" value="INTEGRAL MEMBRANE EFFLUX PROTEIN-RELATED"/>
    <property type="match status" value="1"/>
</dbReference>
<dbReference type="PANTHER" id="PTHR23513:SF11">
    <property type="entry name" value="STAPHYLOFERRIN A TRANSPORTER"/>
    <property type="match status" value="1"/>
</dbReference>
<evidence type="ECO:0000256" key="6">
    <source>
        <dbReference type="SAM" id="Phobius"/>
    </source>
</evidence>
<feature type="transmembrane region" description="Helical" evidence="6">
    <location>
        <begin position="145"/>
        <end position="166"/>
    </location>
</feature>
<keyword evidence="4 6" id="KW-1133">Transmembrane helix</keyword>
<name>A0ABP8BC76_9ACTN</name>
<evidence type="ECO:0000313" key="8">
    <source>
        <dbReference type="Proteomes" id="UP001501251"/>
    </source>
</evidence>
<keyword evidence="2" id="KW-1003">Cell membrane</keyword>
<accession>A0ABP8BC76</accession>